<dbReference type="InterPro" id="IPR039761">
    <property type="entry name" value="Bms1/Tsr1"/>
</dbReference>
<reference evidence="4" key="1">
    <citation type="journal article" date="2013" name="PLoS Genet.">
        <title>The genome of Spraguea lophii and the basis of host-microsporidian interactions.</title>
        <authorList>
            <person name="Campbell S.E."/>
            <person name="Williams T.A."/>
            <person name="Yousuf A."/>
            <person name="Soanes D.M."/>
            <person name="Paszkiewicz K.H."/>
            <person name="Williams B.A.P."/>
        </authorList>
    </citation>
    <scope>NUCLEOTIDE SEQUENCE [LARGE SCALE GENOMIC DNA]</scope>
    <source>
        <strain evidence="4">42_110</strain>
    </source>
</reference>
<dbReference type="GO" id="GO:0003924">
    <property type="term" value="F:GTPase activity"/>
    <property type="evidence" value="ECO:0007669"/>
    <property type="project" value="InterPro"/>
</dbReference>
<dbReference type="GO" id="GO:0034511">
    <property type="term" value="F:U3 snoRNA binding"/>
    <property type="evidence" value="ECO:0007669"/>
    <property type="project" value="TreeGrafter"/>
</dbReference>
<dbReference type="SUPFAM" id="SSF52540">
    <property type="entry name" value="P-loop containing nucleoside triphosphate hydrolases"/>
    <property type="match status" value="1"/>
</dbReference>
<protein>
    <recommendedName>
        <fullName evidence="2">Ribosome biogenesis protein BMS1/TSR1 C-terminal domain-containing protein</fullName>
    </recommendedName>
</protein>
<dbReference type="SMART" id="SM01362">
    <property type="entry name" value="DUF663"/>
    <property type="match status" value="1"/>
</dbReference>
<dbReference type="GO" id="GO:0000462">
    <property type="term" value="P:maturation of SSU-rRNA from tricistronic rRNA transcript (SSU-rRNA, 5.8S rRNA, LSU-rRNA)"/>
    <property type="evidence" value="ECO:0007669"/>
    <property type="project" value="TreeGrafter"/>
</dbReference>
<dbReference type="PANTHER" id="PTHR12858">
    <property type="entry name" value="RIBOSOME BIOGENESIS PROTEIN"/>
    <property type="match status" value="1"/>
</dbReference>
<dbReference type="STRING" id="1358809.S7W8P8"/>
<evidence type="ECO:0000313" key="4">
    <source>
        <dbReference type="Proteomes" id="UP000014978"/>
    </source>
</evidence>
<feature type="domain" description="Ribosome biogenesis protein BMS1/TSR1 C-terminal" evidence="2">
    <location>
        <begin position="330"/>
        <end position="622"/>
    </location>
</feature>
<sequence length="792" mass="92572">MKHPLITIFGPPQSGKSSLLSAIVKQNIKTEYAISCLFNNFKFTINAIKSYDNQYMLYQMIDSSKISDIHILTIDGNIGVEVDTLEYISLIQAHSNTNIVVVITKSDKRRKEIKEVVEKYVGKVKIFVYIKKIHSREMENGDRCENYSKYSNSISNLMRYLSNVKIIETSLNRIPHIMVDRIIDNKVYGYLRGGVVQKEQSVVVSNNVKSSYNIFKTKIQRIKDPLEKSRKKLENKYKVYIPGGDVDDGIYIPIKKKEVSEKNNYEENLHSVVEQMKKKIEEEEKNKELKIEKKNKELFLFDNVAFKNEKKIYEEQEEIVEEKKEDVKEEIEDKIEMEDNFDVLKEKMKMKIKNIKYSDSEEEYSDKENSNEENDIEESEKECSDIENNNEENNTEEKKKEINNNFYKPGEYLEIEISEWLKHSKFLFLFFVNESNTKDKEKNKPVLLSGKITKHKFYKGYVESNDAYIVSLGLYKYQTTPLFYNYDGVRNRVVKILPELDYVGISLYAPLVDPSTPLSLIRPNSSFKICAYGSINGSSVKLQKPLRLIGSVFKIHHNSAEINNMFSSDIEVIRARNVKIQTASGIRGIIKNPVGKGGAFRATFEGPVTKSDIIILKTYVENKPYDIYKEVTDKILRSRKEIFEIQDKYKSHEEQNENEDDNIIYNKNNTTNNKIDTDNKTDIDNKTNINDIKIKPKKEYKNKILMKYDKKIEILEKKLTLDKRKIEKERLLPSFLDEDNNTTEINTVENNLLTNNRINKITTEKSYEEIKKKGIIKTIKNKKHKSKKKYKI</sequence>
<dbReference type="GO" id="GO:0005525">
    <property type="term" value="F:GTP binding"/>
    <property type="evidence" value="ECO:0007669"/>
    <property type="project" value="InterPro"/>
</dbReference>
<dbReference type="Pfam" id="PF00009">
    <property type="entry name" value="GTP_EFTU"/>
    <property type="match status" value="1"/>
</dbReference>
<dbReference type="Gene3D" id="3.40.50.300">
    <property type="entry name" value="P-loop containing nucleotide triphosphate hydrolases"/>
    <property type="match status" value="1"/>
</dbReference>
<evidence type="ECO:0000256" key="1">
    <source>
        <dbReference type="SAM" id="MobiDB-lite"/>
    </source>
</evidence>
<dbReference type="InterPro" id="IPR027417">
    <property type="entry name" value="P-loop_NTPase"/>
</dbReference>
<name>S7W8P8_SPRLO</name>
<evidence type="ECO:0000259" key="2">
    <source>
        <dbReference type="SMART" id="SM01362"/>
    </source>
</evidence>
<dbReference type="Proteomes" id="UP000014978">
    <property type="component" value="Unassembled WGS sequence"/>
</dbReference>
<dbReference type="VEuPathDB" id="MicrosporidiaDB:SLOPH_1728"/>
<evidence type="ECO:0000313" key="3">
    <source>
        <dbReference type="EMBL" id="EPR79216.1"/>
    </source>
</evidence>
<dbReference type="InterPro" id="IPR007034">
    <property type="entry name" value="BMS1_TSR1_C"/>
</dbReference>
<dbReference type="Pfam" id="PF04950">
    <property type="entry name" value="RIBIOP_C"/>
    <property type="match status" value="1"/>
</dbReference>
<accession>S7W8P8</accession>
<dbReference type="OrthoDB" id="10260897at2759"/>
<dbReference type="HOGENOM" id="CLU_354572_0_0_1"/>
<feature type="region of interest" description="Disordered" evidence="1">
    <location>
        <begin position="359"/>
        <end position="398"/>
    </location>
</feature>
<dbReference type="FunCoup" id="S7W8P8">
    <property type="interactions" value="342"/>
</dbReference>
<comment type="caution">
    <text evidence="3">The sequence shown here is derived from an EMBL/GenBank/DDBJ whole genome shotgun (WGS) entry which is preliminary data.</text>
</comment>
<dbReference type="AlphaFoldDB" id="S7W8P8"/>
<keyword evidence="4" id="KW-1185">Reference proteome</keyword>
<dbReference type="GO" id="GO:0030686">
    <property type="term" value="C:90S preribosome"/>
    <property type="evidence" value="ECO:0007669"/>
    <property type="project" value="TreeGrafter"/>
</dbReference>
<dbReference type="InterPro" id="IPR000795">
    <property type="entry name" value="T_Tr_GTP-bd_dom"/>
</dbReference>
<proteinExistence type="predicted"/>
<feature type="compositionally biased region" description="Acidic residues" evidence="1">
    <location>
        <begin position="360"/>
        <end position="380"/>
    </location>
</feature>
<gene>
    <name evidence="3" type="ORF">SLOPH_1728</name>
</gene>
<organism evidence="3 4">
    <name type="scientific">Spraguea lophii (strain 42_110)</name>
    <name type="common">Microsporidian parasite</name>
    <dbReference type="NCBI Taxonomy" id="1358809"/>
    <lineage>
        <taxon>Eukaryota</taxon>
        <taxon>Fungi</taxon>
        <taxon>Fungi incertae sedis</taxon>
        <taxon>Microsporidia</taxon>
        <taxon>Spragueidae</taxon>
        <taxon>Spraguea</taxon>
    </lineage>
</organism>
<dbReference type="GO" id="GO:0000479">
    <property type="term" value="P:endonucleolytic cleavage of tricistronic rRNA transcript (SSU-rRNA, 5.8S rRNA, LSU-rRNA)"/>
    <property type="evidence" value="ECO:0007669"/>
    <property type="project" value="TreeGrafter"/>
</dbReference>
<dbReference type="InParanoid" id="S7W8P8"/>
<dbReference type="EMBL" id="ATCN01000342">
    <property type="protein sequence ID" value="EPR79216.1"/>
    <property type="molecule type" value="Genomic_DNA"/>
</dbReference>